<dbReference type="Proteomes" id="UP000501452">
    <property type="component" value="Chromosome"/>
</dbReference>
<dbReference type="InterPro" id="IPR023827">
    <property type="entry name" value="Peptidase_S8_Asp-AS"/>
</dbReference>
<feature type="region of interest" description="Disordered" evidence="7">
    <location>
        <begin position="123"/>
        <end position="151"/>
    </location>
</feature>
<dbReference type="Pfam" id="PF22148">
    <property type="entry name" value="Fervidolysin_NPro-like"/>
    <property type="match status" value="1"/>
</dbReference>
<evidence type="ECO:0000313" key="11">
    <source>
        <dbReference type="EMBL" id="QIN84836.1"/>
    </source>
</evidence>
<dbReference type="KEGG" id="rub:GBA63_20955"/>
<comment type="similarity">
    <text evidence="1 5 6">Belongs to the peptidase S8 family.</text>
</comment>
<feature type="active site" description="Charge relay system" evidence="5">
    <location>
        <position position="182"/>
    </location>
</feature>
<dbReference type="EMBL" id="CP045119">
    <property type="protein sequence ID" value="QIN84836.1"/>
    <property type="molecule type" value="Genomic_DNA"/>
</dbReference>
<keyword evidence="2 5" id="KW-0645">Protease</keyword>
<evidence type="ECO:0000313" key="12">
    <source>
        <dbReference type="Proteomes" id="UP000501452"/>
    </source>
</evidence>
<dbReference type="PROSITE" id="PS00136">
    <property type="entry name" value="SUBTILASE_ASP"/>
    <property type="match status" value="1"/>
</dbReference>
<dbReference type="InterPro" id="IPR015500">
    <property type="entry name" value="Peptidase_S8_subtilisin-rel"/>
</dbReference>
<dbReference type="PANTHER" id="PTHR43399:SF4">
    <property type="entry name" value="CELL WALL-ASSOCIATED PROTEASE"/>
    <property type="match status" value="1"/>
</dbReference>
<dbReference type="InterPro" id="IPR023828">
    <property type="entry name" value="Peptidase_S8_Ser-AS"/>
</dbReference>
<evidence type="ECO:0000256" key="3">
    <source>
        <dbReference type="ARBA" id="ARBA00022801"/>
    </source>
</evidence>
<dbReference type="InterPro" id="IPR000209">
    <property type="entry name" value="Peptidase_S8/S53_dom"/>
</dbReference>
<dbReference type="PANTHER" id="PTHR43399">
    <property type="entry name" value="SUBTILISIN-RELATED"/>
    <property type="match status" value="1"/>
</dbReference>
<protein>
    <submittedName>
        <fullName evidence="11">S8 family serine peptidase</fullName>
    </submittedName>
</protein>
<feature type="domain" description="Peptidase S8/S53" evidence="9">
    <location>
        <begin position="173"/>
        <end position="409"/>
    </location>
</feature>
<evidence type="ECO:0000259" key="10">
    <source>
        <dbReference type="Pfam" id="PF22148"/>
    </source>
</evidence>
<evidence type="ECO:0000256" key="7">
    <source>
        <dbReference type="SAM" id="MobiDB-lite"/>
    </source>
</evidence>
<dbReference type="PROSITE" id="PS51892">
    <property type="entry name" value="SUBTILASE"/>
    <property type="match status" value="1"/>
</dbReference>
<dbReference type="InterPro" id="IPR051048">
    <property type="entry name" value="Peptidase_S8/S53_subtilisin"/>
</dbReference>
<evidence type="ECO:0000256" key="5">
    <source>
        <dbReference type="PROSITE-ProRule" id="PRU01240"/>
    </source>
</evidence>
<feature type="active site" description="Charge relay system" evidence="5">
    <location>
        <position position="230"/>
    </location>
</feature>
<reference evidence="11 12" key="1">
    <citation type="submission" date="2019-10" db="EMBL/GenBank/DDBJ databases">
        <title>Rubrobacter sp nov SCSIO 52090 isolated from a deep-sea sediment in the South China Sea.</title>
        <authorList>
            <person name="Chen R.W."/>
        </authorList>
    </citation>
    <scope>NUCLEOTIDE SEQUENCE [LARGE SCALE GENOMIC DNA]</scope>
    <source>
        <strain evidence="11 12">SCSIO 52909</strain>
    </source>
</reference>
<dbReference type="InterPro" id="IPR054399">
    <property type="entry name" value="Fervidolysin-like_N_prodom"/>
</dbReference>
<organism evidence="11 12">
    <name type="scientific">Rubrobacter tropicus</name>
    <dbReference type="NCBI Taxonomy" id="2653851"/>
    <lineage>
        <taxon>Bacteria</taxon>
        <taxon>Bacillati</taxon>
        <taxon>Actinomycetota</taxon>
        <taxon>Rubrobacteria</taxon>
        <taxon>Rubrobacterales</taxon>
        <taxon>Rubrobacteraceae</taxon>
        <taxon>Rubrobacter</taxon>
    </lineage>
</organism>
<accession>A0A6G8QEB0</accession>
<gene>
    <name evidence="11" type="ORF">GBA63_20955</name>
</gene>
<feature type="domain" description="Fervidolysin-like N-terminal prodomain" evidence="10">
    <location>
        <begin position="48"/>
        <end position="124"/>
    </location>
</feature>
<evidence type="ECO:0000256" key="2">
    <source>
        <dbReference type="ARBA" id="ARBA00022670"/>
    </source>
</evidence>
<keyword evidence="8" id="KW-0732">Signal</keyword>
<dbReference type="SUPFAM" id="SSF52743">
    <property type="entry name" value="Subtilisin-like"/>
    <property type="match status" value="1"/>
</dbReference>
<name>A0A6G8QEB0_9ACTN</name>
<evidence type="ECO:0000256" key="1">
    <source>
        <dbReference type="ARBA" id="ARBA00011073"/>
    </source>
</evidence>
<dbReference type="GO" id="GO:0006508">
    <property type="term" value="P:proteolysis"/>
    <property type="evidence" value="ECO:0007669"/>
    <property type="project" value="UniProtKB-KW"/>
</dbReference>
<dbReference type="GO" id="GO:0004252">
    <property type="term" value="F:serine-type endopeptidase activity"/>
    <property type="evidence" value="ECO:0007669"/>
    <property type="project" value="UniProtKB-UniRule"/>
</dbReference>
<dbReference type="InterPro" id="IPR036852">
    <property type="entry name" value="Peptidase_S8/S53_dom_sf"/>
</dbReference>
<dbReference type="PRINTS" id="PR00723">
    <property type="entry name" value="SUBTILISIN"/>
</dbReference>
<feature type="chain" id="PRO_5026030375" evidence="8">
    <location>
        <begin position="46"/>
        <end position="448"/>
    </location>
</feature>
<dbReference type="PROSITE" id="PS00138">
    <property type="entry name" value="SUBTILASE_SER"/>
    <property type="match status" value="1"/>
</dbReference>
<evidence type="ECO:0000256" key="8">
    <source>
        <dbReference type="SAM" id="SignalP"/>
    </source>
</evidence>
<feature type="signal peptide" evidence="8">
    <location>
        <begin position="1"/>
        <end position="45"/>
    </location>
</feature>
<evidence type="ECO:0000256" key="6">
    <source>
        <dbReference type="RuleBase" id="RU003355"/>
    </source>
</evidence>
<dbReference type="RefSeq" id="WP_166179420.1">
    <property type="nucleotide sequence ID" value="NZ_CP045119.1"/>
</dbReference>
<keyword evidence="3 5" id="KW-0378">Hydrolase</keyword>
<dbReference type="Gene3D" id="3.40.50.200">
    <property type="entry name" value="Peptidase S8/S53 domain"/>
    <property type="match status" value="1"/>
</dbReference>
<feature type="active site" description="Charge relay system" evidence="5">
    <location>
        <position position="376"/>
    </location>
</feature>
<dbReference type="AlphaFoldDB" id="A0A6G8QEB0"/>
<dbReference type="Pfam" id="PF00082">
    <property type="entry name" value="Peptidase_S8"/>
    <property type="match status" value="1"/>
</dbReference>
<evidence type="ECO:0000259" key="9">
    <source>
        <dbReference type="Pfam" id="PF00082"/>
    </source>
</evidence>
<proteinExistence type="inferred from homology"/>
<evidence type="ECO:0000256" key="4">
    <source>
        <dbReference type="ARBA" id="ARBA00022825"/>
    </source>
</evidence>
<keyword evidence="4 5" id="KW-0720">Serine protease</keyword>
<keyword evidence="12" id="KW-1185">Reference proteome</keyword>
<sequence>MERLTIRQTDFTYTDTSSRYPVLFALLAAVAAALLCLSLAGPAVADDDDDDGGEFVPRQVVVKFKPGTTNASVVAFNKKFRTRTLQVLPGVEKIYLVGARAGVNPARLASQMRNDARVLYAEPNFRAGSPEGSRRHNARPGGTPTPSPEATQYRNQYAVSNLNLAEAHQTSRGAGAVVAVIDTGVQLGHREFAGKMVAGYDFVGNDSGPYDVGDGRDNDFDGVKDEMVGHGTHVAGIVALAAPEAKIMPIRALDTEGRGTTFGIAKAIKFATRRGADVVNLSLGSSRNTELLGDLIGDDDDDAGPTVFVAAAGNDANQVLQFPAAEDGAIAVASVDDQKKKSDFSNFGGWVTVAAPGTDIYAPFPTSRYAMWSGTSMATPFVAGQAALIKSARPGADAACVKGFVEQTRDPLTTSDPTHGAMLGGYADFVESVDQASNATVQCTSNDD</sequence>